<dbReference type="Pfam" id="PF01947">
    <property type="entry name" value="Rv2949c-like"/>
    <property type="match status" value="1"/>
</dbReference>
<evidence type="ECO:0000313" key="1">
    <source>
        <dbReference type="EMBL" id="KUN39799.1"/>
    </source>
</evidence>
<reference evidence="1 2" key="1">
    <citation type="submission" date="2015-10" db="EMBL/GenBank/DDBJ databases">
        <title>Draft genome sequence of Streptomyces longwoodensis DSM 41677, type strain for the species Streptomyces longwoodensis.</title>
        <authorList>
            <person name="Ruckert C."/>
            <person name="Winkler A."/>
            <person name="Kalinowski J."/>
            <person name="Kampfer P."/>
            <person name="Glaeser S."/>
        </authorList>
    </citation>
    <scope>NUCLEOTIDE SEQUENCE [LARGE SCALE GENOMIC DNA]</scope>
    <source>
        <strain evidence="1 2">DSM 41677</strain>
    </source>
</reference>
<dbReference type="EMBL" id="LMWS01000010">
    <property type="protein sequence ID" value="KUN39799.1"/>
    <property type="molecule type" value="Genomic_DNA"/>
</dbReference>
<organism evidence="1 2">
    <name type="scientific">Streptomyces longwoodensis</name>
    <dbReference type="NCBI Taxonomy" id="68231"/>
    <lineage>
        <taxon>Bacteria</taxon>
        <taxon>Bacillati</taxon>
        <taxon>Actinomycetota</taxon>
        <taxon>Actinomycetes</taxon>
        <taxon>Kitasatosporales</taxon>
        <taxon>Streptomycetaceae</taxon>
        <taxon>Streptomyces</taxon>
    </lineage>
</organism>
<gene>
    <name evidence="1" type="ORF">AQJ30_09055</name>
</gene>
<evidence type="ECO:0000313" key="2">
    <source>
        <dbReference type="Proteomes" id="UP000053271"/>
    </source>
</evidence>
<dbReference type="SUPFAM" id="SSF64288">
    <property type="entry name" value="Chorismate lyase-like"/>
    <property type="match status" value="1"/>
</dbReference>
<dbReference type="Gene3D" id="3.40.1410.10">
    <property type="entry name" value="Chorismate lyase-like"/>
    <property type="match status" value="1"/>
</dbReference>
<protein>
    <recommendedName>
        <fullName evidence="3">Chorismate lyase</fullName>
    </recommendedName>
</protein>
<proteinExistence type="predicted"/>
<accession>A0A101R153</accession>
<comment type="caution">
    <text evidence="1">The sequence shown here is derived from an EMBL/GenBank/DDBJ whole genome shotgun (WGS) entry which is preliminary data.</text>
</comment>
<dbReference type="Proteomes" id="UP000053271">
    <property type="component" value="Unassembled WGS sequence"/>
</dbReference>
<keyword evidence="2" id="KW-1185">Reference proteome</keyword>
<evidence type="ECO:0008006" key="3">
    <source>
        <dbReference type="Google" id="ProtNLM"/>
    </source>
</evidence>
<dbReference type="STRING" id="68231.AQJ30_09055"/>
<dbReference type="RefSeq" id="WP_067230831.1">
    <property type="nucleotide sequence ID" value="NZ_KQ948550.1"/>
</dbReference>
<dbReference type="InterPro" id="IPR002800">
    <property type="entry name" value="Rv2949c-like"/>
</dbReference>
<name>A0A101R153_9ACTN</name>
<dbReference type="GeneID" id="91424749"/>
<dbReference type="AlphaFoldDB" id="A0A101R153"/>
<sequence>MVPTEQWERSAASGLEASTSLMDDFFRAQHHRPAALSDVDASAVDPILRGVLTSDGTVTTLIAACLLQPLAVRVLDERNVGLATDMGRWLEAAPGALAVRRRVVIVVRVTRAPVYHAESFLLPERLPPEVADSLRTEPLGLGGALRRHSAHVGRELLWYGQGQPLPWTGIPPHRPDEDLPVDPTLHRTYRLTAPNRQPAALITESFSTGLLKSAHSLP</sequence>
<dbReference type="InterPro" id="IPR028978">
    <property type="entry name" value="Chorismate_lyase_/UTRA_dom_sf"/>
</dbReference>